<feature type="domain" description="PAC" evidence="8">
    <location>
        <begin position="576"/>
        <end position="630"/>
    </location>
</feature>
<dbReference type="SUPFAM" id="SSF55785">
    <property type="entry name" value="PYP-like sensor domain (PAS domain)"/>
    <property type="match status" value="7"/>
</dbReference>
<dbReference type="Pfam" id="PF08447">
    <property type="entry name" value="PAS_3"/>
    <property type="match status" value="3"/>
</dbReference>
<evidence type="ECO:0000256" key="1">
    <source>
        <dbReference type="ARBA" id="ARBA00000085"/>
    </source>
</evidence>
<dbReference type="CDD" id="cd00130">
    <property type="entry name" value="PAS"/>
    <property type="match status" value="7"/>
</dbReference>
<keyword evidence="3" id="KW-0597">Phosphoprotein</keyword>
<feature type="domain" description="PAC" evidence="8">
    <location>
        <begin position="972"/>
        <end position="1023"/>
    </location>
</feature>
<feature type="domain" description="PAC" evidence="8">
    <location>
        <begin position="454"/>
        <end position="507"/>
    </location>
</feature>
<dbReference type="OrthoDB" id="5522855at2"/>
<feature type="domain" description="PAS" evidence="7">
    <location>
        <begin position="762"/>
        <end position="807"/>
    </location>
</feature>
<feature type="domain" description="Histidine kinase" evidence="6">
    <location>
        <begin position="1041"/>
        <end position="1254"/>
    </location>
</feature>
<evidence type="ECO:0000256" key="2">
    <source>
        <dbReference type="ARBA" id="ARBA00012438"/>
    </source>
</evidence>
<dbReference type="PROSITE" id="PS50112">
    <property type="entry name" value="PAS"/>
    <property type="match status" value="6"/>
</dbReference>
<feature type="domain" description="PAS" evidence="7">
    <location>
        <begin position="381"/>
        <end position="425"/>
    </location>
</feature>
<dbReference type="AlphaFoldDB" id="A0A1X7ID95"/>
<dbReference type="InterPro" id="IPR013655">
    <property type="entry name" value="PAS_fold_3"/>
</dbReference>
<dbReference type="GO" id="GO:0004673">
    <property type="term" value="F:protein histidine kinase activity"/>
    <property type="evidence" value="ECO:0007669"/>
    <property type="project" value="UniProtKB-EC"/>
</dbReference>
<dbReference type="Gene3D" id="3.30.450.20">
    <property type="entry name" value="PAS domain"/>
    <property type="match status" value="7"/>
</dbReference>
<dbReference type="InterPro" id="IPR000700">
    <property type="entry name" value="PAS-assoc_C"/>
</dbReference>
<feature type="domain" description="PAS" evidence="7">
    <location>
        <begin position="131"/>
        <end position="204"/>
    </location>
</feature>
<dbReference type="Pfam" id="PF13426">
    <property type="entry name" value="PAS_9"/>
    <property type="match status" value="4"/>
</dbReference>
<feature type="domain" description="PAC" evidence="8">
    <location>
        <begin position="842"/>
        <end position="894"/>
    </location>
</feature>
<dbReference type="InterPro" id="IPR004358">
    <property type="entry name" value="Sig_transdc_His_kin-like_C"/>
</dbReference>
<dbReference type="PROSITE" id="PS50109">
    <property type="entry name" value="HIS_KIN"/>
    <property type="match status" value="1"/>
</dbReference>
<dbReference type="InterPro" id="IPR000014">
    <property type="entry name" value="PAS"/>
</dbReference>
<feature type="domain" description="PAC" evidence="8">
    <location>
        <begin position="708"/>
        <end position="761"/>
    </location>
</feature>
<dbReference type="InterPro" id="IPR036890">
    <property type="entry name" value="HATPase_C_sf"/>
</dbReference>
<dbReference type="NCBIfam" id="TIGR00229">
    <property type="entry name" value="sensory_box"/>
    <property type="match status" value="6"/>
</dbReference>
<dbReference type="Pfam" id="PF02518">
    <property type="entry name" value="HATPase_c"/>
    <property type="match status" value="1"/>
</dbReference>
<evidence type="ECO:0000256" key="4">
    <source>
        <dbReference type="ARBA" id="ARBA00022679"/>
    </source>
</evidence>
<dbReference type="InterPro" id="IPR001610">
    <property type="entry name" value="PAC"/>
</dbReference>
<reference evidence="10" key="1">
    <citation type="submission" date="2017-04" db="EMBL/GenBank/DDBJ databases">
        <authorList>
            <person name="Varghese N."/>
            <person name="Submissions S."/>
        </authorList>
    </citation>
    <scope>NUCLEOTIDE SEQUENCE [LARGE SCALE GENOMIC DNA]</scope>
    <source>
        <strain evidence="10">DSM 4125</strain>
    </source>
</reference>
<name>A0A1X7ID95_9BACT</name>
<protein>
    <recommendedName>
        <fullName evidence="2">histidine kinase</fullName>
        <ecNumber evidence="2">2.7.13.3</ecNumber>
    </recommendedName>
</protein>
<feature type="domain" description="PAS" evidence="7">
    <location>
        <begin position="255"/>
        <end position="303"/>
    </location>
</feature>
<feature type="domain" description="PAC" evidence="8">
    <location>
        <begin position="330"/>
        <end position="384"/>
    </location>
</feature>
<feature type="domain" description="PAC" evidence="8">
    <location>
        <begin position="208"/>
        <end position="261"/>
    </location>
</feature>
<dbReference type="InterPro" id="IPR052162">
    <property type="entry name" value="Sensor_kinase/Photoreceptor"/>
</dbReference>
<evidence type="ECO:0000259" key="7">
    <source>
        <dbReference type="PROSITE" id="PS50112"/>
    </source>
</evidence>
<dbReference type="EMBL" id="FXAW01000001">
    <property type="protein sequence ID" value="SMG12654.1"/>
    <property type="molecule type" value="Genomic_DNA"/>
</dbReference>
<dbReference type="InterPro" id="IPR005467">
    <property type="entry name" value="His_kinase_dom"/>
</dbReference>
<keyword evidence="4" id="KW-0808">Transferase</keyword>
<dbReference type="STRING" id="1028.SAMN05661096_00532"/>
<feature type="domain" description="PAS" evidence="7">
    <location>
        <begin position="631"/>
        <end position="703"/>
    </location>
</feature>
<evidence type="ECO:0000259" key="6">
    <source>
        <dbReference type="PROSITE" id="PS50109"/>
    </source>
</evidence>
<evidence type="ECO:0000313" key="9">
    <source>
        <dbReference type="EMBL" id="SMG12654.1"/>
    </source>
</evidence>
<dbReference type="EC" id="2.7.13.3" evidence="2"/>
<gene>
    <name evidence="9" type="ORF">SAMN05661096_00532</name>
</gene>
<feature type="domain" description="PAS" evidence="7">
    <location>
        <begin position="504"/>
        <end position="548"/>
    </location>
</feature>
<dbReference type="InterPro" id="IPR035965">
    <property type="entry name" value="PAS-like_dom_sf"/>
</dbReference>
<proteinExistence type="predicted"/>
<organism evidence="9 10">
    <name type="scientific">Marivirga sericea</name>
    <dbReference type="NCBI Taxonomy" id="1028"/>
    <lineage>
        <taxon>Bacteria</taxon>
        <taxon>Pseudomonadati</taxon>
        <taxon>Bacteroidota</taxon>
        <taxon>Cytophagia</taxon>
        <taxon>Cytophagales</taxon>
        <taxon>Marivirgaceae</taxon>
        <taxon>Marivirga</taxon>
    </lineage>
</organism>
<keyword evidence="5" id="KW-0418">Kinase</keyword>
<dbReference type="Proteomes" id="UP000193804">
    <property type="component" value="Unassembled WGS sequence"/>
</dbReference>
<comment type="catalytic activity">
    <reaction evidence="1">
        <text>ATP + protein L-histidine = ADP + protein N-phospho-L-histidine.</text>
        <dbReference type="EC" id="2.7.13.3"/>
    </reaction>
</comment>
<evidence type="ECO:0000259" key="8">
    <source>
        <dbReference type="PROSITE" id="PS50113"/>
    </source>
</evidence>
<evidence type="ECO:0000313" key="10">
    <source>
        <dbReference type="Proteomes" id="UP000193804"/>
    </source>
</evidence>
<dbReference type="PANTHER" id="PTHR43304:SF1">
    <property type="entry name" value="PAC DOMAIN-CONTAINING PROTEIN"/>
    <property type="match status" value="1"/>
</dbReference>
<dbReference type="PRINTS" id="PR00344">
    <property type="entry name" value="BCTRLSENSOR"/>
</dbReference>
<dbReference type="PROSITE" id="PS50113">
    <property type="entry name" value="PAC"/>
    <property type="match status" value="7"/>
</dbReference>
<sequence>MKNLQGILYNCVRQNELFFQMIQNDAVEGYIFWERGEQQNLLLDSKLSQQLELKTLTDLDKLKASKGEFLHSIIEKVENQLGDEFSENDIFNTSVFQPVNNTDIRFSTCQSKESNALYILAAIQRTTYFNRNRSITDISNVLEVAVWQYNVFSGEVLINEMWASLIGYSKKELYPVTVKTFEDLTHPQDFEEFKTVLQKYIDGESKSYTMEIRMRHKEGYWKWVLAKGKIVTRNEDGEVEWMMGSHIDITKRKIRENQMEILAQVPISTNNAVIISDANGKITFVNNAFEEITGYLLEEVLGKKPGDFLQGPLTDQKDIASFRKHLSLGRSFTQEILNYSKTGDPYLLSCQVDPIFNDKGEISKFISLQRIITEEKKNKEFLATFKNTLDQTEDCIFIFDQEDLKFTYVNQGAINMMGYTEEEMLLLHPYDLKPEFPKVEFQALIKPLAEDRIPSIRFQTIHRAKNGRDIPVEVFLQFIKNEKVSPHFVAVVKDITDQLAIEKELSRLSLVAKKTTNLVVITDNIGKIEYVNPAFEQKTGYKLEEVIGSKPGKFLHGKETKSEHIKATRAGLKTLKPFTQEILNYSRSGEKYWVSITFNPVFNESGELTNFIAIESDITEQKHKETLLRESEERLQFVLEGSELGYWDINLETGKTTMNDRYFELLGYTAENFEQSIHFYQSLVHPDDIGKLTRLMDTSFIPGGQDDFSMELRVKHKLGHYVWILDRGAVVKRDEKGTPLRISGTHTEFSRRKKLEIELQEERDFFSRVIGSNTLSLVIVAKSGKITFANRGAEKVLGIIKSEIEDKVYDDPDWRHITLEDEPFDIEKLPFPIVMHTKKSVQDIRHGIEWADGTKKYLSISGGPFNLEDGEIQDVIFSVADITERVKTQKQLDLAKDQMQSILKDMSDVVWSVDLPDYKMKFITPSIEKLTGFPASYYLENYQGNRWEERVYDADRGLVTQAYEDLDKNGSYEIEYRIRTKDNLLKWVLNKGTIIYKNGLPSRLDGYITDITNRKKQENSLAKYLGIVEDQNERLKNFTYIVSHNLRSHSANIQGLVYLINKKNPKIAENEYVKMLSKASNKLDETLHHLNNVVSVVSSTEEMEKINLSDAIATFLDAFENVISEAQLYFLNEISNNVVIEAVPAFLESIITNLLTNAIKYCDSQKDFSFVRISNRSLNGIVIMEVQDNGLGIDMEKYGEKLFGMYKTFHTHTDSRGLGLFLTKNQVESIGGKITVESKLGVGTTFKVFLKDGSI</sequence>
<dbReference type="SMART" id="SM00086">
    <property type="entry name" value="PAC"/>
    <property type="match status" value="7"/>
</dbReference>
<dbReference type="SMART" id="SM00091">
    <property type="entry name" value="PAS"/>
    <property type="match status" value="7"/>
</dbReference>
<dbReference type="SUPFAM" id="SSF55874">
    <property type="entry name" value="ATPase domain of HSP90 chaperone/DNA topoisomerase II/histidine kinase"/>
    <property type="match status" value="1"/>
</dbReference>
<keyword evidence="10" id="KW-1185">Reference proteome</keyword>
<dbReference type="SMART" id="SM00387">
    <property type="entry name" value="HATPase_c"/>
    <property type="match status" value="1"/>
</dbReference>
<dbReference type="InterPro" id="IPR003594">
    <property type="entry name" value="HATPase_dom"/>
</dbReference>
<evidence type="ECO:0000256" key="5">
    <source>
        <dbReference type="ARBA" id="ARBA00022777"/>
    </source>
</evidence>
<dbReference type="Gene3D" id="3.30.565.10">
    <property type="entry name" value="Histidine kinase-like ATPase, C-terminal domain"/>
    <property type="match status" value="1"/>
</dbReference>
<evidence type="ECO:0000256" key="3">
    <source>
        <dbReference type="ARBA" id="ARBA00022553"/>
    </source>
</evidence>
<dbReference type="RefSeq" id="WP_085515531.1">
    <property type="nucleotide sequence ID" value="NZ_FXAW01000001.1"/>
</dbReference>
<accession>A0A1X7ID95</accession>
<dbReference type="PANTHER" id="PTHR43304">
    <property type="entry name" value="PHYTOCHROME-LIKE PROTEIN CPH1"/>
    <property type="match status" value="1"/>
</dbReference>